<evidence type="ECO:0000256" key="1">
    <source>
        <dbReference type="SAM" id="MobiDB-lite"/>
    </source>
</evidence>
<accession>A0A4Y9XSF3</accession>
<sequence length="353" mass="38733">MTTTLENWGTTGIQNIYKGGDFQDAFNLFVSSDTTKLKLRVNGVDVDRDTLMKIVLRDALRASSITIQNTVVVPAASESETEASNDMLAISECRLTTMNIQLERGVVGLIYRLQMQGTPIAPNVFLRRSVVWSMNLSVDEDTSTQPPDKRRVFTVEAIRLERLDILDPGAPSCLLDPSLHEKPQPANSYRPRSHDQHACGLPKNVSTIVRAGHIIQKTNQVTWSPRLPLLLSIHTAITMSAGWPDWGSAAIVTLHTASNANPATHADTLAARALVNTASDTSFDSAFDAFVAKSAEIVVNNENKRRDDFKADIRQDVNENAMVTILNSVDVQEHQDDALVEPEASVIPSSFMG</sequence>
<reference evidence="2 3" key="1">
    <citation type="submission" date="2019-02" db="EMBL/GenBank/DDBJ databases">
        <title>Genome sequencing of the rare red list fungi Dentipellis fragilis.</title>
        <authorList>
            <person name="Buettner E."/>
            <person name="Kellner H."/>
        </authorList>
    </citation>
    <scope>NUCLEOTIDE SEQUENCE [LARGE SCALE GENOMIC DNA]</scope>
    <source>
        <strain evidence="2 3">DSM 105465</strain>
    </source>
</reference>
<dbReference type="EMBL" id="SEOQ01001266">
    <property type="protein sequence ID" value="TFY52682.1"/>
    <property type="molecule type" value="Genomic_DNA"/>
</dbReference>
<evidence type="ECO:0000313" key="3">
    <source>
        <dbReference type="Proteomes" id="UP000298327"/>
    </source>
</evidence>
<dbReference type="OrthoDB" id="10581639at2759"/>
<proteinExistence type="predicted"/>
<gene>
    <name evidence="2" type="ORF">EVG20_g10447</name>
</gene>
<dbReference type="Proteomes" id="UP000298327">
    <property type="component" value="Unassembled WGS sequence"/>
</dbReference>
<keyword evidence="3" id="KW-1185">Reference proteome</keyword>
<name>A0A4Y9XSF3_9AGAM</name>
<evidence type="ECO:0000313" key="2">
    <source>
        <dbReference type="EMBL" id="TFY52682.1"/>
    </source>
</evidence>
<comment type="caution">
    <text evidence="2">The sequence shown here is derived from an EMBL/GenBank/DDBJ whole genome shotgun (WGS) entry which is preliminary data.</text>
</comment>
<dbReference type="AlphaFoldDB" id="A0A4Y9XSF3"/>
<feature type="region of interest" description="Disordered" evidence="1">
    <location>
        <begin position="176"/>
        <end position="197"/>
    </location>
</feature>
<organism evidence="2 3">
    <name type="scientific">Dentipellis fragilis</name>
    <dbReference type="NCBI Taxonomy" id="205917"/>
    <lineage>
        <taxon>Eukaryota</taxon>
        <taxon>Fungi</taxon>
        <taxon>Dikarya</taxon>
        <taxon>Basidiomycota</taxon>
        <taxon>Agaricomycotina</taxon>
        <taxon>Agaricomycetes</taxon>
        <taxon>Russulales</taxon>
        <taxon>Hericiaceae</taxon>
        <taxon>Dentipellis</taxon>
    </lineage>
</organism>
<protein>
    <submittedName>
        <fullName evidence="2">Uncharacterized protein</fullName>
    </submittedName>
</protein>